<name>A0A8B7YFS7_ACAPL</name>
<dbReference type="PANTHER" id="PTHR10887:SF341">
    <property type="entry name" value="NFX1-TYPE ZINC FINGER-CONTAINING PROTEIN 1"/>
    <property type="match status" value="1"/>
</dbReference>
<feature type="compositionally biased region" description="Polar residues" evidence="6">
    <location>
        <begin position="259"/>
        <end position="275"/>
    </location>
</feature>
<feature type="domain" description="NF-X1-type" evidence="7">
    <location>
        <begin position="1894"/>
        <end position="1912"/>
    </location>
</feature>
<dbReference type="RefSeq" id="XP_022092093.1">
    <property type="nucleotide sequence ID" value="XM_022236401.1"/>
</dbReference>
<dbReference type="KEGG" id="aplc:110980077"/>
<feature type="region of interest" description="Disordered" evidence="6">
    <location>
        <begin position="1047"/>
        <end position="1067"/>
    </location>
</feature>
<proteinExistence type="predicted"/>
<feature type="domain" description="NF-X1-type" evidence="7">
    <location>
        <begin position="2028"/>
        <end position="2046"/>
    </location>
</feature>
<feature type="compositionally biased region" description="Basic and acidic residues" evidence="6">
    <location>
        <begin position="175"/>
        <end position="185"/>
    </location>
</feature>
<reference evidence="9" key="1">
    <citation type="submission" date="2025-08" db="UniProtKB">
        <authorList>
            <consortium name="RefSeq"/>
        </authorList>
    </citation>
    <scope>IDENTIFICATION</scope>
</reference>
<dbReference type="InterPro" id="IPR027417">
    <property type="entry name" value="P-loop_NTPase"/>
</dbReference>
<evidence type="ECO:0000313" key="9">
    <source>
        <dbReference type="RefSeq" id="XP_022092093.1"/>
    </source>
</evidence>
<keyword evidence="3" id="KW-0863">Zinc-finger</keyword>
<dbReference type="FunFam" id="3.40.50.300:FF:002692">
    <property type="entry name" value="Zinc finger, NFX1-type-containing 1"/>
    <property type="match status" value="1"/>
</dbReference>
<dbReference type="CDD" id="cd18808">
    <property type="entry name" value="SF1_C_Upf1"/>
    <property type="match status" value="1"/>
</dbReference>
<accession>A0A8B7YFS7</accession>
<feature type="domain" description="NF-X1-type" evidence="7">
    <location>
        <begin position="2186"/>
        <end position="2226"/>
    </location>
</feature>
<evidence type="ECO:0000256" key="5">
    <source>
        <dbReference type="SAM" id="Coils"/>
    </source>
</evidence>
<feature type="domain" description="NF-X1-type" evidence="7">
    <location>
        <begin position="2466"/>
        <end position="2488"/>
    </location>
</feature>
<dbReference type="Gene3D" id="3.40.50.300">
    <property type="entry name" value="P-loop containing nucleotide triphosphate hydrolases"/>
    <property type="match status" value="3"/>
</dbReference>
<feature type="coiled-coil region" evidence="5">
    <location>
        <begin position="447"/>
        <end position="474"/>
    </location>
</feature>
<feature type="domain" description="NF-X1-type" evidence="7">
    <location>
        <begin position="1786"/>
        <end position="1804"/>
    </location>
</feature>
<dbReference type="InterPro" id="IPR041679">
    <property type="entry name" value="DNA2/NAM7-like_C"/>
</dbReference>
<dbReference type="Pfam" id="PF13087">
    <property type="entry name" value="AAA_12"/>
    <property type="match status" value="1"/>
</dbReference>
<feature type="compositionally biased region" description="Basic and acidic residues" evidence="6">
    <location>
        <begin position="1048"/>
        <end position="1067"/>
    </location>
</feature>
<dbReference type="SMART" id="SM00438">
    <property type="entry name" value="ZnF_NFX"/>
    <property type="match status" value="15"/>
</dbReference>
<feature type="domain" description="NF-X1-type" evidence="7">
    <location>
        <begin position="1678"/>
        <end position="1700"/>
    </location>
</feature>
<organism evidence="8 9">
    <name type="scientific">Acanthaster planci</name>
    <name type="common">Crown-of-thorns starfish</name>
    <dbReference type="NCBI Taxonomy" id="133434"/>
    <lineage>
        <taxon>Eukaryota</taxon>
        <taxon>Metazoa</taxon>
        <taxon>Echinodermata</taxon>
        <taxon>Eleutherozoa</taxon>
        <taxon>Asterozoa</taxon>
        <taxon>Asteroidea</taxon>
        <taxon>Valvatacea</taxon>
        <taxon>Valvatida</taxon>
        <taxon>Acanthasteridae</taxon>
        <taxon>Acanthaster</taxon>
    </lineage>
</organism>
<keyword evidence="4" id="KW-0862">Zinc</keyword>
<feature type="domain" description="NF-X1-type" evidence="7">
    <location>
        <begin position="1920"/>
        <end position="1938"/>
    </location>
</feature>
<feature type="region of interest" description="Disordered" evidence="6">
    <location>
        <begin position="98"/>
        <end position="129"/>
    </location>
</feature>
<protein>
    <submittedName>
        <fullName evidence="9">NFX1-type zinc finger-containing protein 1-like isoform X1</fullName>
    </submittedName>
</protein>
<keyword evidence="2" id="KW-0677">Repeat</keyword>
<feature type="domain" description="NF-X1-type" evidence="7">
    <location>
        <begin position="1704"/>
        <end position="1722"/>
    </location>
</feature>
<feature type="coiled-coil region" evidence="5">
    <location>
        <begin position="1239"/>
        <end position="1266"/>
    </location>
</feature>
<feature type="domain" description="NF-X1-type" evidence="7">
    <location>
        <begin position="1759"/>
        <end position="1782"/>
    </location>
</feature>
<feature type="domain" description="NF-X1-type" evidence="7">
    <location>
        <begin position="2235"/>
        <end position="2258"/>
    </location>
</feature>
<evidence type="ECO:0000259" key="7">
    <source>
        <dbReference type="SMART" id="SM00438"/>
    </source>
</evidence>
<dbReference type="InterPro" id="IPR041677">
    <property type="entry name" value="DNA2/NAM7_AAA_11"/>
</dbReference>
<dbReference type="InterPro" id="IPR047187">
    <property type="entry name" value="SF1_C_Upf1"/>
</dbReference>
<keyword evidence="5" id="KW-0175">Coiled coil</keyword>
<dbReference type="Pfam" id="PF13086">
    <property type="entry name" value="AAA_11"/>
    <property type="match status" value="2"/>
</dbReference>
<dbReference type="GO" id="GO:0031048">
    <property type="term" value="P:regulatory ncRNA-mediated heterochromatin formation"/>
    <property type="evidence" value="ECO:0007669"/>
    <property type="project" value="TreeGrafter"/>
</dbReference>
<feature type="domain" description="NF-X1-type" evidence="7">
    <location>
        <begin position="2159"/>
        <end position="2182"/>
    </location>
</feature>
<dbReference type="SUPFAM" id="SSF52540">
    <property type="entry name" value="P-loop containing nucleoside triphosphate hydrolases"/>
    <property type="match status" value="1"/>
</dbReference>
<dbReference type="InterPro" id="IPR057373">
    <property type="entry name" value="ZNFX1"/>
</dbReference>
<dbReference type="GO" id="GO:0004386">
    <property type="term" value="F:helicase activity"/>
    <property type="evidence" value="ECO:0007669"/>
    <property type="project" value="InterPro"/>
</dbReference>
<feature type="domain" description="NF-X1-type" evidence="7">
    <location>
        <begin position="1867"/>
        <end position="1890"/>
    </location>
</feature>
<feature type="domain" description="NF-X1-type" evidence="7">
    <location>
        <begin position="2002"/>
        <end position="2020"/>
    </location>
</feature>
<dbReference type="GO" id="GO:0008270">
    <property type="term" value="F:zinc ion binding"/>
    <property type="evidence" value="ECO:0007669"/>
    <property type="project" value="UniProtKB-KW"/>
</dbReference>
<feature type="compositionally biased region" description="Basic and acidic residues" evidence="6">
    <location>
        <begin position="197"/>
        <end position="207"/>
    </location>
</feature>
<dbReference type="PANTHER" id="PTHR10887">
    <property type="entry name" value="DNA2/NAM7 HELICASE FAMILY"/>
    <property type="match status" value="1"/>
</dbReference>
<feature type="domain" description="NF-X1-type" evidence="7">
    <location>
        <begin position="1812"/>
        <end position="1830"/>
    </location>
</feature>
<evidence type="ECO:0000256" key="2">
    <source>
        <dbReference type="ARBA" id="ARBA00022737"/>
    </source>
</evidence>
<feature type="region of interest" description="Disordered" evidence="6">
    <location>
        <begin position="155"/>
        <end position="305"/>
    </location>
</feature>
<keyword evidence="1" id="KW-0479">Metal-binding</keyword>
<gene>
    <name evidence="9" type="primary">LOC110980077</name>
</gene>
<sequence length="2722" mass="313047">MYSSVKHRCSDTTFVVVEGTSHHSLLPKKVMASGFDHRRPYGFSRNQDQFPSHDDFTMANDRRRRTEAERQRQDARPSRGHSRGYGEVHNFMMSTVDSDPTITGARRKTFPPQQRGYTGREQRVSSGRYVPHQRRMEDRSYGTHRETGSYARRFHAPTCTGTDHTSRPPAFETRSGFERGSRGNDELTSGYGKQKHYRTDFKRRPLDNRTASSHWRGERGRHNRVPRTRAERTPDEESDFRRYSTSFFTTTERSENEATRNPSSDSSNTRPSNDSIAEPHQTPENTSDQMVSSEPYRVKPASTTPALTEKQLQSFLEDKPSDILNELIRKKDACMALLCQDQIDDNTIELILQVLSALCNLDPLSAYTEELNTVLAMVESSLFLSKHVTRFLVGFIVKEQEEVDDNDHDIRRLTMVLKLLEMFLQHKPSRYCEVGGALILLEKIVTSSSLLEDLKQLKIAYEAVEQAQRSVKQRAMEKPPPNNFRDIKIFPESSEIRRVTRPFLRKNIIEGRYESVEHYLDVQFRLLREDFVAPLREGVTEFLSDTNGRIKDIRIYDNVFIRSETMGENGFVYTLEFARTPPMRRIRWEASKRLLYGSFVCLTKDKFQHIICATVENREVKDLEQGKLGVRFLTQTKNLSRGPYIMAESAAYFEACRHVLHGLQQIDEDNFPFTKYIVDVTSIVDPPEYLHEKCSVVYDLSLLAAKSSSPAPSQIQRTGDLHRSNLLAAVNQTKRIAFNVSILEKDTWPGAQDLCLDESQKAAVQTALTKEFVLIQGPPGTGKTYVGLKIVQLLLHNRCRVDNECIASSPILVVCYTNHALDQFLEGIHDFGELEIVRVGSRSNSKLLEDKNLSQLRRNKRKKRGRERREVDWISNRLRDTDERIRRLLLKLELPRKVLLNVRALQNYMSHSEFSALLIQQRGCNEPQEEPQKLLDWLGVTEEEKEDKMIEQQVFQENAAYDAGCNKRCGKNRDLDPVMQLKKPDMMTDDQASEVERVWSLKIWDRWRLYRFWVRKYLEYHKAELQRQRQAHDDICKELQAVNMQNDVSKENGLKEQTDSKEVEKTKSRLRETDKMIFLTLLKIELPTKVLLSVKALRKYMSRSEYGALLIQHQEGMKPQENPQKLLNWLGVIDVSENINVEDEGRRIQMERQIDEGGDFCTIREERLQAIEQETLRENAAYDLQCYKRCGKNRDVIPVVELQKPDVMSDKEASGVNRVWSLKISDRWRLYRLWVRKYLEDHEAELQRQRQVYEDLSEKLQDFRSEEDLEILREANIIGMTTTGAAKYRAVLQRLRPGIVVVEEAAEVLEAHIITTLTAACQHLILIGDHQQLKPNPTVYRLARQFNLDTSLFERMINNGVPCNTLSHQHRMRPEISSLMKKHFYNNLHDDESVLKMDDIKGVKHNMFFIDHQHFEDETDDNKTKSNRHEALFLVGLCKYFLQQGYKPSQITVLTAYTGQLFCFRRLMDRNTFDGVRVCVVDNFQGEENDIILLSLVRSNEKGSIGFLSTSNRVCVALSRARIGFYCIGNVSILKKAEKWREISTSLQAEKRIGTSLPLVCQNHQDKITEVESGEDFKKVPLGGCGVPCEYRLPCGHVCDLLCHPLDPNHEKYKCEKSCPKDCGRQHPCPLQCFEGCKPCDVKLTKTMSDCGHVIQVFCYEFDTITCPMPCPRLYADCGHRCRKLCGENCLQTCPEECERKLLCGHSCRNPCGDPCTDYCEVQVERTLTMCGHTVRMDCGEKQDEHLCKVKVWRNLPKCDHRTEMFCHDDPDTAKCIRRCEKVLECGHQCKNKCFQNCQEMCLEDCKRALSCGHPCAELCSSSCTTFCRVTVERTLTECGHTVYMDCGEKSDDYLCEEKVWRVLPKCDHRVEMYCHTDPGSILCKKSCDRVLECGHPCPKKCYQNCQKRCLVQCERALSCGHPCKNVCGDPCTKYCEVEVERTLRKCGHTVYMDCGQKPDEHKCRVKVWRVLPKCNHRAERCCYRDPGSIHCRESCERVLECGHPCQKKCYQDCQECCPEKCERTLSCGHPCQNVCSDPCTKTCKVQVRRTLPKCGHTVRMACGEKPGEHQCTEKVYRDLPKCDHRAEMLCFQNPDSFECKERCEKVLECGHRCPNVCGKPCTVSDLSRPEFTANLFFYRLKRNIKPCEEPVKKTYTSCGHTVTVPCHKDLSSVPCTSRCELLLSCGHRCPNVCGKPCDVSDLPQLKKSEISNLYRRGENTKPCEEPVEKTYTTCGHTATVPCHRDISSVPCLRRCELTLPCGHQCPRKCGQSCLGERVDDEIIYKDNSAYTKYNSTYFLSLCQEKCKRELPCGHKCPNKCGEPCPQVKPTADRRMNDWLGIKGITTQCQELVKKKLPNCDHIISVRCPTDVRSFSCTKNCERVLPCGHRCPNKCIDPCPGSAIFKSNRFKRSKNYRQRAGPRERCEVTVTKARACGHSFKTMPCWKAEQAAKMPCKEPCRAELRCGHACTGNCHDCQQGSRHKPCTKNCTKQLLCGHMCGFECSKICSQDCRKCSDDHRQTKSRDSAASPSPSCKHNITHHHLKTKTCIRPCDRKLQCKHPCIGVCNEPCPPYCSVCSKKSVRSNLPKGSPIRPRDLYIYLPNCKHLCEMRTLDRMFTTVKNTLEKDYFLIRPVPCPKCKEPIRHCSRYNGILQTVTKSVNTARQICARSRRGDVGTTPLSFASGKWMRCRQGHVFLLEEENEVVGRQKEPRCSECSQKNG</sequence>
<evidence type="ECO:0000256" key="3">
    <source>
        <dbReference type="ARBA" id="ARBA00022771"/>
    </source>
</evidence>
<evidence type="ECO:0000313" key="8">
    <source>
        <dbReference type="Proteomes" id="UP000694845"/>
    </source>
</evidence>
<dbReference type="InterPro" id="IPR045055">
    <property type="entry name" value="DNA2/NAM7-like"/>
</dbReference>
<keyword evidence="8" id="KW-1185">Reference proteome</keyword>
<evidence type="ECO:0000256" key="1">
    <source>
        <dbReference type="ARBA" id="ARBA00022723"/>
    </source>
</evidence>
<feature type="compositionally biased region" description="Basic and acidic residues" evidence="6">
    <location>
        <begin position="51"/>
        <end position="77"/>
    </location>
</feature>
<evidence type="ECO:0000256" key="4">
    <source>
        <dbReference type="ARBA" id="ARBA00022833"/>
    </source>
</evidence>
<feature type="compositionally biased region" description="Polar residues" evidence="6">
    <location>
        <begin position="282"/>
        <end position="292"/>
    </location>
</feature>
<dbReference type="Proteomes" id="UP000694845">
    <property type="component" value="Unplaced"/>
</dbReference>
<dbReference type="GO" id="GO:0031380">
    <property type="term" value="C:nuclear RNA-directed RNA polymerase complex"/>
    <property type="evidence" value="ECO:0007669"/>
    <property type="project" value="TreeGrafter"/>
</dbReference>
<dbReference type="Pfam" id="PF25396">
    <property type="entry name" value="ZNFX1"/>
    <property type="match status" value="1"/>
</dbReference>
<dbReference type="CDD" id="cd17936">
    <property type="entry name" value="EEXXEc_NFX1"/>
    <property type="match status" value="1"/>
</dbReference>
<dbReference type="FunFam" id="3.40.50.300:FF:000742">
    <property type="entry name" value="NFX1-type zinc finger-containing protein 1"/>
    <property type="match status" value="1"/>
</dbReference>
<dbReference type="InterPro" id="IPR000967">
    <property type="entry name" value="Znf_NFX1"/>
</dbReference>
<evidence type="ECO:0000256" key="6">
    <source>
        <dbReference type="SAM" id="MobiDB-lite"/>
    </source>
</evidence>
<dbReference type="OrthoDB" id="2423195at2759"/>
<feature type="domain" description="NF-X1-type" evidence="7">
    <location>
        <begin position="1595"/>
        <end position="1621"/>
    </location>
</feature>
<feature type="compositionally biased region" description="Basic and acidic residues" evidence="6">
    <location>
        <begin position="228"/>
        <end position="242"/>
    </location>
</feature>
<feature type="region of interest" description="Disordered" evidence="6">
    <location>
        <begin position="40"/>
        <end position="86"/>
    </location>
</feature>
<dbReference type="GeneID" id="110980077"/>